<evidence type="ECO:0000313" key="1">
    <source>
        <dbReference type="EMBL" id="EAQ81303.1"/>
    </source>
</evidence>
<comment type="caution">
    <text evidence="1">The sequence shown here is derived from an EMBL/GenBank/DDBJ whole genome shotgun (WGS) entry which is preliminary data.</text>
</comment>
<dbReference type="SUPFAM" id="SSF102405">
    <property type="entry name" value="MCP/YpsA-like"/>
    <property type="match status" value="1"/>
</dbReference>
<dbReference type="EMBL" id="AANZ01000005">
    <property type="protein sequence ID" value="EAQ81303.1"/>
    <property type="molecule type" value="Genomic_DNA"/>
</dbReference>
<dbReference type="HOGENOM" id="CLU_111919_0_0_0"/>
<evidence type="ECO:0000313" key="2">
    <source>
        <dbReference type="Proteomes" id="UP000004358"/>
    </source>
</evidence>
<dbReference type="InterPro" id="IPR041164">
    <property type="entry name" value="LDcluster4"/>
</dbReference>
<gene>
    <name evidence="1" type="ORF">DSM3645_22966</name>
</gene>
<dbReference type="OrthoDB" id="9794907at2"/>
<dbReference type="eggNOG" id="COG1611">
    <property type="taxonomic scope" value="Bacteria"/>
</dbReference>
<dbReference type="Gene3D" id="3.40.50.450">
    <property type="match status" value="1"/>
</dbReference>
<dbReference type="Pfam" id="PF18306">
    <property type="entry name" value="LDcluster4"/>
    <property type="match status" value="1"/>
</dbReference>
<accession>A3ZQ30</accession>
<dbReference type="STRING" id="314230.DSM3645_22966"/>
<dbReference type="Proteomes" id="UP000004358">
    <property type="component" value="Unassembled WGS sequence"/>
</dbReference>
<dbReference type="RefSeq" id="WP_002652492.1">
    <property type="nucleotide sequence ID" value="NZ_CH672376.1"/>
</dbReference>
<protein>
    <submittedName>
        <fullName evidence="1">Rossmann fold nucleotide-binding protein-like</fullName>
    </submittedName>
</protein>
<name>A3ZQ30_9BACT</name>
<organism evidence="1 2">
    <name type="scientific">Blastopirellula marina DSM 3645</name>
    <dbReference type="NCBI Taxonomy" id="314230"/>
    <lineage>
        <taxon>Bacteria</taxon>
        <taxon>Pseudomonadati</taxon>
        <taxon>Planctomycetota</taxon>
        <taxon>Planctomycetia</taxon>
        <taxon>Pirellulales</taxon>
        <taxon>Pirellulaceae</taxon>
        <taxon>Blastopirellula</taxon>
    </lineage>
</organism>
<proteinExistence type="predicted"/>
<reference evidence="1 2" key="1">
    <citation type="submission" date="2006-02" db="EMBL/GenBank/DDBJ databases">
        <authorList>
            <person name="Amann R."/>
            <person name="Ferriera S."/>
            <person name="Johnson J."/>
            <person name="Kravitz S."/>
            <person name="Halpern A."/>
            <person name="Remington K."/>
            <person name="Beeson K."/>
            <person name="Tran B."/>
            <person name="Rogers Y.-H."/>
            <person name="Friedman R."/>
            <person name="Venter J.C."/>
        </authorList>
    </citation>
    <scope>NUCLEOTIDE SEQUENCE [LARGE SCALE GENOMIC DNA]</scope>
    <source>
        <strain evidence="1 2">DSM 3645</strain>
    </source>
</reference>
<dbReference type="AlphaFoldDB" id="A3ZQ30"/>
<sequence>MSSSDGRGRIPIVGVMGSGKKVHGDLAKELGVWIAQAGYNLLTGGGGGEMKAVSESFFNVEERAGRVIGIIPGDASGGSYSRRLHYPNEFVEIPIYTHLPQTGYEGMQVASRNHVNILSSDIVVALPGTKGTAAEVCLALRYGRPVIALLGGRFKIPGLPAEVQTVATVEEVAKWITELEPKPLPSSCRLKKVVPPDEILTPDF</sequence>